<organism evidence="1 2">
    <name type="scientific">Paenibacillus zeisoli</name>
    <dbReference type="NCBI Taxonomy" id="2496267"/>
    <lineage>
        <taxon>Bacteria</taxon>
        <taxon>Bacillati</taxon>
        <taxon>Bacillota</taxon>
        <taxon>Bacilli</taxon>
        <taxon>Bacillales</taxon>
        <taxon>Paenibacillaceae</taxon>
        <taxon>Paenibacillus</taxon>
    </lineage>
</organism>
<dbReference type="EMBL" id="RZNX01000006">
    <property type="protein sequence ID" value="RUT29581.1"/>
    <property type="molecule type" value="Genomic_DNA"/>
</dbReference>
<sequence>MPYTTGAIYNPSTGSTAAGQILVICINDSINLTASIELEVFQWGITDGPRTPLGHNLIALPPQAIQSFTYPINAGGFYEVQVDYFSATSAVIHVFGLDAVGGVVQRVLQAEMSQIDRLTNLP</sequence>
<evidence type="ECO:0000313" key="1">
    <source>
        <dbReference type="EMBL" id="RUT29581.1"/>
    </source>
</evidence>
<dbReference type="Proteomes" id="UP000272464">
    <property type="component" value="Unassembled WGS sequence"/>
</dbReference>
<protein>
    <submittedName>
        <fullName evidence="1">Uncharacterized protein</fullName>
    </submittedName>
</protein>
<gene>
    <name evidence="1" type="ORF">EJP77_14480</name>
</gene>
<reference evidence="1 2" key="1">
    <citation type="submission" date="2018-12" db="EMBL/GenBank/DDBJ databases">
        <authorList>
            <person name="Sun L."/>
            <person name="Chen Z."/>
        </authorList>
    </citation>
    <scope>NUCLEOTIDE SEQUENCE [LARGE SCALE GENOMIC DNA]</scope>
    <source>
        <strain evidence="1 2">3-5-3</strain>
    </source>
</reference>
<dbReference type="RefSeq" id="WP_127199965.1">
    <property type="nucleotide sequence ID" value="NZ_RZNX01000006.1"/>
</dbReference>
<dbReference type="OrthoDB" id="2642507at2"/>
<comment type="caution">
    <text evidence="1">The sequence shown here is derived from an EMBL/GenBank/DDBJ whole genome shotgun (WGS) entry which is preliminary data.</text>
</comment>
<keyword evidence="2" id="KW-1185">Reference proteome</keyword>
<proteinExistence type="predicted"/>
<dbReference type="AlphaFoldDB" id="A0A3S1BRE4"/>
<accession>A0A3S1BRE4</accession>
<evidence type="ECO:0000313" key="2">
    <source>
        <dbReference type="Proteomes" id="UP000272464"/>
    </source>
</evidence>
<name>A0A3S1BRE4_9BACL</name>